<evidence type="ECO:0000256" key="1">
    <source>
        <dbReference type="SAM" id="MobiDB-lite"/>
    </source>
</evidence>
<dbReference type="InterPro" id="IPR009839">
    <property type="entry name" value="SseB_N"/>
</dbReference>
<feature type="domain" description="SseB protein N-terminal" evidence="2">
    <location>
        <begin position="52"/>
        <end position="175"/>
    </location>
</feature>
<evidence type="ECO:0000313" key="3">
    <source>
        <dbReference type="EMBL" id="GAA3712977.1"/>
    </source>
</evidence>
<dbReference type="Pfam" id="PF07179">
    <property type="entry name" value="SseB"/>
    <property type="match status" value="1"/>
</dbReference>
<protein>
    <recommendedName>
        <fullName evidence="2">SseB protein N-terminal domain-containing protein</fullName>
    </recommendedName>
</protein>
<accession>A0ABP7E1I9</accession>
<reference evidence="4" key="1">
    <citation type="journal article" date="2019" name="Int. J. Syst. Evol. Microbiol.">
        <title>The Global Catalogue of Microorganisms (GCM) 10K type strain sequencing project: providing services to taxonomists for standard genome sequencing and annotation.</title>
        <authorList>
            <consortium name="The Broad Institute Genomics Platform"/>
            <consortium name="The Broad Institute Genome Sequencing Center for Infectious Disease"/>
            <person name="Wu L."/>
            <person name="Ma J."/>
        </authorList>
    </citation>
    <scope>NUCLEOTIDE SEQUENCE [LARGE SCALE GENOMIC DNA]</scope>
    <source>
        <strain evidence="4">JCM 16548</strain>
    </source>
</reference>
<feature type="region of interest" description="Disordered" evidence="1">
    <location>
        <begin position="1"/>
        <end position="50"/>
    </location>
</feature>
<gene>
    <name evidence="3" type="ORF">GCM10022204_34990</name>
</gene>
<dbReference type="EMBL" id="BAAAYX010000014">
    <property type="protein sequence ID" value="GAA3712977.1"/>
    <property type="molecule type" value="Genomic_DNA"/>
</dbReference>
<evidence type="ECO:0000313" key="4">
    <source>
        <dbReference type="Proteomes" id="UP001500051"/>
    </source>
</evidence>
<proteinExistence type="predicted"/>
<keyword evidence="4" id="KW-1185">Reference proteome</keyword>
<organism evidence="3 4">
    <name type="scientific">Microlunatus aurantiacus</name>
    <dbReference type="NCBI Taxonomy" id="446786"/>
    <lineage>
        <taxon>Bacteria</taxon>
        <taxon>Bacillati</taxon>
        <taxon>Actinomycetota</taxon>
        <taxon>Actinomycetes</taxon>
        <taxon>Propionibacteriales</taxon>
        <taxon>Propionibacteriaceae</taxon>
        <taxon>Microlunatus</taxon>
    </lineage>
</organism>
<comment type="caution">
    <text evidence="3">The sequence shown here is derived from an EMBL/GenBank/DDBJ whole genome shotgun (WGS) entry which is preliminary data.</text>
</comment>
<sequence length="203" mass="20758">MPSGYVVGVPDHDATTPDPTDDPSRANGHAHERALAPSPFPGDDGAPHGPVREALRRFASTHEPDHYLGAVAALCGDRLLVPVVATATRVGTTVGGLASDKEAEMAVVLLQRADGGRAVLGFTGLDALQAWDARARPVPVTVDKVAETATAEGAVAVLVDVAGPHPLVLEGEVLEALARGHRLVDLGDGFGWAMPGGEPGAPT</sequence>
<evidence type="ECO:0000259" key="2">
    <source>
        <dbReference type="Pfam" id="PF07179"/>
    </source>
</evidence>
<dbReference type="Proteomes" id="UP001500051">
    <property type="component" value="Unassembled WGS sequence"/>
</dbReference>
<name>A0ABP7E1I9_9ACTN</name>